<evidence type="ECO:0000313" key="5">
    <source>
        <dbReference type="EMBL" id="MFD0949874.1"/>
    </source>
</evidence>
<accession>A0ABW3HF81</accession>
<keyword evidence="6" id="KW-1185">Reference proteome</keyword>
<keyword evidence="2" id="KW-0597">Phosphoprotein</keyword>
<evidence type="ECO:0000256" key="1">
    <source>
        <dbReference type="ARBA" id="ARBA00009191"/>
    </source>
</evidence>
<sequence>MSARPFLLAVPVVILGWLTLAPTTVEPVSWQPPEAPSQKSGVFKSNDDLRNIQRIGDLDIRGPEALLLDDEGFLITGLADGRIIRTSLDGNSLKVIANTGGRPLGLARHPDGHLIIADAIRGLISVSDDGEIKVLSTKAGDRAFKFVDDVAIDKAGRYAYFSDASSRWGYGEDGTAIMEHAGDGRLLRYDFANGETTVLLDGLEFANGVALGPNEDYVLVNETGAYRISRVYLSGDKAGQHDVFIDNLPGLPDNLSFNGTDRFWVALYTPRNPLLDAFSDYPYVRKMLVRAMQVLPAPIAHRAMIIGLDSDGKVVANLQNSSSDSYAPITTVREYDGWLYLGSLKQKSLARWSLVGLPSADKTPAASQ</sequence>
<dbReference type="PANTHER" id="PTHR10426">
    <property type="entry name" value="STRICTOSIDINE SYNTHASE-RELATED"/>
    <property type="match status" value="1"/>
</dbReference>
<dbReference type="InterPro" id="IPR018119">
    <property type="entry name" value="Strictosidine_synth_cons-reg"/>
</dbReference>
<dbReference type="Proteomes" id="UP001597044">
    <property type="component" value="Unassembled WGS sequence"/>
</dbReference>
<dbReference type="Pfam" id="PF20067">
    <property type="entry name" value="SSL_N"/>
    <property type="match status" value="1"/>
</dbReference>
<comment type="similarity">
    <text evidence="1">Belongs to the strictosidine synthase family.</text>
</comment>
<dbReference type="SUPFAM" id="SSF63829">
    <property type="entry name" value="Calcium-dependent phosphotriesterase"/>
    <property type="match status" value="1"/>
</dbReference>
<name>A0ABW3HF81_9GAMM</name>
<evidence type="ECO:0000313" key="6">
    <source>
        <dbReference type="Proteomes" id="UP001597044"/>
    </source>
</evidence>
<proteinExistence type="inferred from homology"/>
<protein>
    <submittedName>
        <fullName evidence="5">SMP-30/gluconolactonase/LRE family protein</fullName>
    </submittedName>
</protein>
<dbReference type="InterPro" id="IPR011042">
    <property type="entry name" value="6-blade_b-propeller_TolB-like"/>
</dbReference>
<dbReference type="PANTHER" id="PTHR10426:SF88">
    <property type="entry name" value="ADIPOCYTE PLASMA MEMBRANE-ASSOCIATED PROTEIN HEMOMUCIN-RELATED"/>
    <property type="match status" value="1"/>
</dbReference>
<dbReference type="Pfam" id="PF03088">
    <property type="entry name" value="Str_synth"/>
    <property type="match status" value="1"/>
</dbReference>
<keyword evidence="3" id="KW-0325">Glycoprotein</keyword>
<organism evidence="5 6">
    <name type="scientific">Paraperlucidibaca wandonensis</name>
    <dbReference type="NCBI Taxonomy" id="1268273"/>
    <lineage>
        <taxon>Bacteria</taxon>
        <taxon>Pseudomonadati</taxon>
        <taxon>Pseudomonadota</taxon>
        <taxon>Gammaproteobacteria</taxon>
        <taxon>Moraxellales</taxon>
        <taxon>Moraxellaceae</taxon>
        <taxon>Paraperlucidibaca</taxon>
    </lineage>
</organism>
<dbReference type="EMBL" id="JBHTIT010000001">
    <property type="protein sequence ID" value="MFD0949874.1"/>
    <property type="molecule type" value="Genomic_DNA"/>
</dbReference>
<evidence type="ECO:0000256" key="2">
    <source>
        <dbReference type="ARBA" id="ARBA00022553"/>
    </source>
</evidence>
<feature type="domain" description="Strictosidine synthase conserved region" evidence="4">
    <location>
        <begin position="148"/>
        <end position="235"/>
    </location>
</feature>
<reference evidence="6" key="1">
    <citation type="journal article" date="2019" name="Int. J. Syst. Evol. Microbiol.">
        <title>The Global Catalogue of Microorganisms (GCM) 10K type strain sequencing project: providing services to taxonomists for standard genome sequencing and annotation.</title>
        <authorList>
            <consortium name="The Broad Institute Genomics Platform"/>
            <consortium name="The Broad Institute Genome Sequencing Center for Infectious Disease"/>
            <person name="Wu L."/>
            <person name="Ma J."/>
        </authorList>
    </citation>
    <scope>NUCLEOTIDE SEQUENCE [LARGE SCALE GENOMIC DNA]</scope>
    <source>
        <strain evidence="6">CCUG 63419</strain>
    </source>
</reference>
<dbReference type="Gene3D" id="2.120.10.30">
    <property type="entry name" value="TolB, C-terminal domain"/>
    <property type="match status" value="1"/>
</dbReference>
<evidence type="ECO:0000256" key="3">
    <source>
        <dbReference type="ARBA" id="ARBA00023180"/>
    </source>
</evidence>
<evidence type="ECO:0000259" key="4">
    <source>
        <dbReference type="Pfam" id="PF03088"/>
    </source>
</evidence>
<comment type="caution">
    <text evidence="5">The sequence shown here is derived from an EMBL/GenBank/DDBJ whole genome shotgun (WGS) entry which is preliminary data.</text>
</comment>
<gene>
    <name evidence="5" type="ORF">ACFQ0F_05650</name>
</gene>
<dbReference type="RefSeq" id="WP_379069959.1">
    <property type="nucleotide sequence ID" value="NZ_JBHTIT010000001.1"/>
</dbReference>